<sequence>MGMWLKQRKGKQLRDGSLKSCTKMPTSKELTVDLFNVLVSRGFVESVPAFFAAVQNLFTAPMLDVYVRAMSSPGLWSAIQPPFIASIIQHDGWYSYCLDLLLVAISNGSVAETTLRKCLIDITSFSIPASDMSRMGSKLPQLFRVPFLWQTIRLHAMNSLAQPGHAFAAGLQLVFDMMFNGAAENDTRAVFSALLSKPLVADDVEQLLASPAVLESLVKMPAVWTIVYPLLKRVLADDTVSFSLGLQFVLGVLVPAPGASAEALHLTLRKPISPADLHGGLTSPESPFRRALSVLQVWRWISPRVISCFNQLQDGFEPGLAFVLFAAQRQVPEQEWAAMLAAVAAQPVATDVLQRLLTDGNSLLDRATEHTNVWQAITPSLCATFPSLPDGLSAGVDFILKFVYRSRQSLESCTTILSAMSQVPPPVSVVSELAGKLVSIMQVSTVDFWTPIAVTIQHALHNQDGSYAAGLQVIRGAKDAGVHVTKWAQIVPSTFSRVPIPTRETLCDWSTQSTLWRCMDSS</sequence>
<reference evidence="1 2" key="1">
    <citation type="submission" date="2016-07" db="EMBL/GenBank/DDBJ databases">
        <title>Pervasive Adenine N6-methylation of Active Genes in Fungi.</title>
        <authorList>
            <consortium name="DOE Joint Genome Institute"/>
            <person name="Mondo S.J."/>
            <person name="Dannebaum R.O."/>
            <person name="Kuo R.C."/>
            <person name="Labutti K."/>
            <person name="Haridas S."/>
            <person name="Kuo A."/>
            <person name="Salamov A."/>
            <person name="Ahrendt S.R."/>
            <person name="Lipzen A."/>
            <person name="Sullivan W."/>
            <person name="Andreopoulos W.B."/>
            <person name="Clum A."/>
            <person name="Lindquist E."/>
            <person name="Daum C."/>
            <person name="Ramamoorthy G.K."/>
            <person name="Gryganskyi A."/>
            <person name="Culley D."/>
            <person name="Magnuson J.K."/>
            <person name="James T.Y."/>
            <person name="O'Malley M.A."/>
            <person name="Stajich J.E."/>
            <person name="Spatafora J.W."/>
            <person name="Visel A."/>
            <person name="Grigoriev I.V."/>
        </authorList>
    </citation>
    <scope>NUCLEOTIDE SEQUENCE [LARGE SCALE GENOMIC DNA]</scope>
    <source>
        <strain evidence="1 2">PL171</strain>
    </source>
</reference>
<dbReference type="Proteomes" id="UP000193411">
    <property type="component" value="Unassembled WGS sequence"/>
</dbReference>
<comment type="caution">
    <text evidence="1">The sequence shown here is derived from an EMBL/GenBank/DDBJ whole genome shotgun (WGS) entry which is preliminary data.</text>
</comment>
<dbReference type="EMBL" id="MCFL01000320">
    <property type="protein sequence ID" value="ORZ29151.1"/>
    <property type="molecule type" value="Genomic_DNA"/>
</dbReference>
<name>A0A1Y2H587_9FUNG</name>
<evidence type="ECO:0000313" key="1">
    <source>
        <dbReference type="EMBL" id="ORZ29151.1"/>
    </source>
</evidence>
<accession>A0A1Y2H587</accession>
<evidence type="ECO:0000313" key="2">
    <source>
        <dbReference type="Proteomes" id="UP000193411"/>
    </source>
</evidence>
<gene>
    <name evidence="1" type="ORF">BCR44DRAFT_1187506</name>
</gene>
<organism evidence="1 2">
    <name type="scientific">Catenaria anguillulae PL171</name>
    <dbReference type="NCBI Taxonomy" id="765915"/>
    <lineage>
        <taxon>Eukaryota</taxon>
        <taxon>Fungi</taxon>
        <taxon>Fungi incertae sedis</taxon>
        <taxon>Blastocladiomycota</taxon>
        <taxon>Blastocladiomycetes</taxon>
        <taxon>Blastocladiales</taxon>
        <taxon>Catenariaceae</taxon>
        <taxon>Catenaria</taxon>
    </lineage>
</organism>
<keyword evidence="2" id="KW-1185">Reference proteome</keyword>
<protein>
    <submittedName>
        <fullName evidence="1">Uncharacterized protein</fullName>
    </submittedName>
</protein>
<dbReference type="AlphaFoldDB" id="A0A1Y2H587"/>
<proteinExistence type="predicted"/>